<dbReference type="Pfam" id="PF18044">
    <property type="entry name" value="zf-CCCH_4"/>
    <property type="match status" value="1"/>
</dbReference>
<sequence>MAAEPVNVNGFRELARQALPKMYYDFFAGGAEDQYTLKENEEAFHRITIQPRVLLDVSSIDLSTTVLGYNISMPVMIAPTSRHKLANPSGEIATARAASACNTIMVLSISSTCTLEEVAACCNAVRFFQLYVYKRRDISAKLVQRAENNGYKAIVVTGDSPRHGRREADIKNKIIVPELKNLEGLLSTNIVTDGGSNLDALVNWTRDPSFCWEDIGWLKSITKLPILIKGVLTQEDAMKALEVGVDAIIVSNHGARQLDYSPPTISVLEEVVHAVDGKVPVFLDGGVRRGTDIFKAMALGAQAVLVGRPVIYGLAAKGEYGVRRVLEMLKDELELAMSLSGCSSVKEITRMELDDHGKRQNYQNSYVKRLRQSVLMPSIEITPSDTDIGRLLRSMICSLPAASALCVIGSPLVASTCSSMAISDSDQESSKDYNEGFEEEDYSSNHGSDPDYDSGADRSYSIEEETRAKLQNFSIKKKSRAGVAKDFDLSIKKDPEEMEMNFPEVDDKSYEYVQKIVKAGKLEKLKVDQCKVYLKKNGLRLSGRKDMLIQRIKEHLEILNGGGEKKYPLSSFILNCKGDACTGDVVMFEQNVYEMFNIASRSASGPPCGTRIVAGRIVKESYGAAKQQHTFTIEVLWSKGEKPLPPLHPLLIKGRNLYRLKTLRQKWEDEGERQKALMEKHSRGSLARSDREVRILEKERREMLRANRIFKKDERNKTQSQLTSTTIEIRPQQLGSSSYSGIVAPQHQQSGLNVVAEKLTSQTHGSGSVFDLEKPPIMSQQSGFLAEPQQLANQSKQSGLSVTPREKRIQLPEQSGFSPNFKAKSFQSEYKNVHVPQQLANQPKQSGLSVAPREKRIQLPEQSGFSPNFKARSFQSEYKNVHVWEGYQNQIPRYSVQSSGIPEVQLQKGDKFHIDYRKTNFHMNKYQNSINDKSRRSGMSKLLETSYHRHQLKSMNNCHPETPPQRRGFLSQQPCRYHAQGRCYYGENCKFLHETRELHGAEERRFWRYGHY</sequence>
<comment type="cofactor">
    <cofactor evidence="1">
        <name>FMN</name>
        <dbReference type="ChEBI" id="CHEBI:58210"/>
    </cofactor>
</comment>
<dbReference type="PROSITE" id="PS00557">
    <property type="entry name" value="FMN_HYDROXY_ACID_DH_1"/>
    <property type="match status" value="1"/>
</dbReference>
<dbReference type="HOGENOM" id="CLU_297619_0_0_1"/>
<feature type="coiled-coil region" evidence="16">
    <location>
        <begin position="686"/>
        <end position="716"/>
    </location>
</feature>
<dbReference type="EC" id="1.1.3.15" evidence="3"/>
<dbReference type="GO" id="GO:0005777">
    <property type="term" value="C:peroxisome"/>
    <property type="evidence" value="ECO:0007669"/>
    <property type="project" value="UniProtKB-SubCell"/>
</dbReference>
<dbReference type="GO" id="GO:0042742">
    <property type="term" value="P:defense response to bacterium"/>
    <property type="evidence" value="ECO:0007669"/>
    <property type="project" value="UniProtKB-ARBA"/>
</dbReference>
<keyword evidence="6 15" id="KW-0479">Metal-binding</keyword>
<dbReference type="GO" id="GO:0050665">
    <property type="term" value="P:hydrogen peroxide biosynthetic process"/>
    <property type="evidence" value="ECO:0007669"/>
    <property type="project" value="UniProtKB-ARBA"/>
</dbReference>
<evidence type="ECO:0000256" key="6">
    <source>
        <dbReference type="ARBA" id="ARBA00022723"/>
    </source>
</evidence>
<dbReference type="PANTHER" id="PTHR10578:SF116">
    <property type="entry name" value="(S)-2-HYDROXY-ACID OXIDASE"/>
    <property type="match status" value="1"/>
</dbReference>
<comment type="catalytic activity">
    <reaction evidence="14">
        <text>2-hydroxyhexanoate + O2 = 2-oxohexanoate + H2O2</text>
        <dbReference type="Rhea" id="RHEA:69372"/>
        <dbReference type="ChEBI" id="CHEBI:15379"/>
        <dbReference type="ChEBI" id="CHEBI:16240"/>
        <dbReference type="ChEBI" id="CHEBI:35177"/>
        <dbReference type="ChEBI" id="CHEBI:133738"/>
    </reaction>
    <physiologicalReaction direction="left-to-right" evidence="14">
        <dbReference type="Rhea" id="RHEA:69373"/>
    </physiologicalReaction>
</comment>
<dbReference type="Gene3D" id="4.10.1000.10">
    <property type="entry name" value="Zinc finger, CCCH-type"/>
    <property type="match status" value="1"/>
</dbReference>
<evidence type="ECO:0000256" key="14">
    <source>
        <dbReference type="ARBA" id="ARBA00051933"/>
    </source>
</evidence>
<dbReference type="SUPFAM" id="SSF90229">
    <property type="entry name" value="CCCH zinc finger"/>
    <property type="match status" value="1"/>
</dbReference>
<comment type="catalytic activity">
    <reaction evidence="13">
        <text>2-hydroxyoctanoate + O2 = 2-oxooctanoate + H2O2</text>
        <dbReference type="Rhea" id="RHEA:67940"/>
        <dbReference type="ChEBI" id="CHEBI:15379"/>
        <dbReference type="ChEBI" id="CHEBI:16240"/>
        <dbReference type="ChEBI" id="CHEBI:133514"/>
        <dbReference type="ChEBI" id="CHEBI:176689"/>
    </reaction>
    <physiologicalReaction direction="left-to-right" evidence="13">
        <dbReference type="Rhea" id="RHEA:67941"/>
    </physiologicalReaction>
</comment>
<evidence type="ECO:0000313" key="22">
    <source>
        <dbReference type="Proteomes" id="UP000026915"/>
    </source>
</evidence>
<dbReference type="InterPro" id="IPR036361">
    <property type="entry name" value="SAP_dom_sf"/>
</dbReference>
<dbReference type="FunFam" id="3.20.20.70:FF:000204">
    <property type="entry name" value="Peroxisomal (S)-2-hydroxy-acid oxidase GLO4"/>
    <property type="match status" value="1"/>
</dbReference>
<proteinExistence type="inferred from homology"/>
<dbReference type="InParanoid" id="A0A061GBT4"/>
<keyword evidence="16" id="KW-0175">Coiled coil</keyword>
<dbReference type="SUPFAM" id="SSF51395">
    <property type="entry name" value="FMN-linked oxidoreductases"/>
    <property type="match status" value="1"/>
</dbReference>
<feature type="zinc finger region" description="C3H1-type" evidence="15">
    <location>
        <begin position="969"/>
        <end position="996"/>
    </location>
</feature>
<evidence type="ECO:0000256" key="2">
    <source>
        <dbReference type="ARBA" id="ARBA00004275"/>
    </source>
</evidence>
<dbReference type="Gene3D" id="1.10.720.30">
    <property type="entry name" value="SAP domain"/>
    <property type="match status" value="1"/>
</dbReference>
<evidence type="ECO:0000259" key="20">
    <source>
        <dbReference type="PROSITE" id="PS51349"/>
    </source>
</evidence>
<dbReference type="STRING" id="3641.A0A061GBT4"/>
<evidence type="ECO:0000256" key="3">
    <source>
        <dbReference type="ARBA" id="ARBA00013087"/>
    </source>
</evidence>
<keyword evidence="9" id="KW-0560">Oxidoreductase</keyword>
<dbReference type="Gramene" id="EOY27325">
    <property type="protein sequence ID" value="EOY27325"/>
    <property type="gene ID" value="TCM_029192"/>
</dbReference>
<comment type="catalytic activity">
    <reaction evidence="12">
        <text>a (2S)-2-hydroxycarboxylate + O2 = a 2-oxocarboxylate + H2O2</text>
        <dbReference type="Rhea" id="RHEA:16789"/>
        <dbReference type="ChEBI" id="CHEBI:15379"/>
        <dbReference type="ChEBI" id="CHEBI:16240"/>
        <dbReference type="ChEBI" id="CHEBI:35179"/>
        <dbReference type="ChEBI" id="CHEBI:58123"/>
        <dbReference type="EC" id="1.1.3.15"/>
    </reaction>
    <physiologicalReaction direction="left-to-right" evidence="12">
        <dbReference type="Rhea" id="RHEA:16790"/>
    </physiologicalReaction>
</comment>
<evidence type="ECO:0000256" key="13">
    <source>
        <dbReference type="ARBA" id="ARBA00029327"/>
    </source>
</evidence>
<dbReference type="PROSITE" id="PS51349">
    <property type="entry name" value="FMN_HYDROXY_ACID_DH_2"/>
    <property type="match status" value="1"/>
</dbReference>
<dbReference type="InterPro" id="IPR000571">
    <property type="entry name" value="Znf_CCCH"/>
</dbReference>
<dbReference type="PROSITE" id="PS50800">
    <property type="entry name" value="SAP"/>
    <property type="match status" value="1"/>
</dbReference>
<evidence type="ECO:0000313" key="21">
    <source>
        <dbReference type="EMBL" id="EOY27325.1"/>
    </source>
</evidence>
<keyword evidence="22" id="KW-1185">Reference proteome</keyword>
<keyword evidence="10" id="KW-0576">Peroxisome</keyword>
<dbReference type="SUPFAM" id="SSF68906">
    <property type="entry name" value="SAP domain"/>
    <property type="match status" value="1"/>
</dbReference>
<dbReference type="eggNOG" id="KOG0538">
    <property type="taxonomic scope" value="Eukaryota"/>
</dbReference>
<evidence type="ECO:0000256" key="11">
    <source>
        <dbReference type="ARBA" id="ARBA00024042"/>
    </source>
</evidence>
<dbReference type="InterPro" id="IPR037396">
    <property type="entry name" value="FMN_HAD"/>
</dbReference>
<name>A0A061GBT4_THECC</name>
<keyword evidence="7 15" id="KW-0863">Zinc-finger</keyword>
<evidence type="ECO:0000256" key="12">
    <source>
        <dbReference type="ARBA" id="ARBA00029325"/>
    </source>
</evidence>
<feature type="domain" description="FMN hydroxy acid dehydrogenase" evidence="20">
    <location>
        <begin position="1"/>
        <end position="358"/>
    </location>
</feature>
<gene>
    <name evidence="21" type="ORF">TCM_029192</name>
</gene>
<dbReference type="Gene3D" id="3.20.20.70">
    <property type="entry name" value="Aldolase class I"/>
    <property type="match status" value="1"/>
</dbReference>
<evidence type="ECO:0000256" key="5">
    <source>
        <dbReference type="ARBA" id="ARBA00022643"/>
    </source>
</evidence>
<dbReference type="Proteomes" id="UP000026915">
    <property type="component" value="Chromosome 6"/>
</dbReference>
<dbReference type="Pfam" id="PF24766">
    <property type="entry name" value="DUF7699"/>
    <property type="match status" value="1"/>
</dbReference>
<dbReference type="InterPro" id="IPR008259">
    <property type="entry name" value="FMN_hydac_DH_AS"/>
</dbReference>
<evidence type="ECO:0000259" key="19">
    <source>
        <dbReference type="PROSITE" id="PS50800"/>
    </source>
</evidence>
<evidence type="ECO:0000256" key="7">
    <source>
        <dbReference type="ARBA" id="ARBA00022771"/>
    </source>
</evidence>
<evidence type="ECO:0000256" key="15">
    <source>
        <dbReference type="PROSITE-ProRule" id="PRU00723"/>
    </source>
</evidence>
<dbReference type="AlphaFoldDB" id="A0A061GBT4"/>
<dbReference type="EMBL" id="CM001884">
    <property type="protein sequence ID" value="EOY27325.1"/>
    <property type="molecule type" value="Genomic_DNA"/>
</dbReference>
<dbReference type="GO" id="GO:0003973">
    <property type="term" value="F:(S)-2-hydroxy-acid oxidase activity"/>
    <property type="evidence" value="ECO:0007669"/>
    <property type="project" value="UniProtKB-EC"/>
</dbReference>
<feature type="region of interest" description="Disordered" evidence="17">
    <location>
        <begin position="421"/>
        <end position="459"/>
    </location>
</feature>
<dbReference type="SMART" id="SM00356">
    <property type="entry name" value="ZnF_C3H1"/>
    <property type="match status" value="1"/>
</dbReference>
<dbReference type="InterPro" id="IPR000262">
    <property type="entry name" value="FMN-dep_DH"/>
</dbReference>
<dbReference type="GO" id="GO:0008270">
    <property type="term" value="F:zinc ion binding"/>
    <property type="evidence" value="ECO:0007669"/>
    <property type="project" value="UniProtKB-KW"/>
</dbReference>
<evidence type="ECO:0000256" key="17">
    <source>
        <dbReference type="SAM" id="MobiDB-lite"/>
    </source>
</evidence>
<dbReference type="PANTHER" id="PTHR10578">
    <property type="entry name" value="S -2-HYDROXY-ACID OXIDASE-RELATED"/>
    <property type="match status" value="1"/>
</dbReference>
<dbReference type="InterPro" id="IPR056116">
    <property type="entry name" value="DUF7699"/>
</dbReference>
<feature type="domain" description="C3H1-type" evidence="18">
    <location>
        <begin position="969"/>
        <end position="996"/>
    </location>
</feature>
<comment type="similarity">
    <text evidence="11">Belongs to the FMN-dependent alpha-hydroxy acid dehydrogenase family.</text>
</comment>
<dbReference type="Pfam" id="PF02037">
    <property type="entry name" value="SAP"/>
    <property type="match status" value="1"/>
</dbReference>
<evidence type="ECO:0000256" key="10">
    <source>
        <dbReference type="ARBA" id="ARBA00023140"/>
    </source>
</evidence>
<dbReference type="InterPro" id="IPR036855">
    <property type="entry name" value="Znf_CCCH_sf"/>
</dbReference>
<evidence type="ECO:0000256" key="8">
    <source>
        <dbReference type="ARBA" id="ARBA00022833"/>
    </source>
</evidence>
<evidence type="ECO:0000256" key="1">
    <source>
        <dbReference type="ARBA" id="ARBA00001917"/>
    </source>
</evidence>
<keyword evidence="8 15" id="KW-0862">Zinc</keyword>
<keyword evidence="4" id="KW-0285">Flavoprotein</keyword>
<evidence type="ECO:0000256" key="4">
    <source>
        <dbReference type="ARBA" id="ARBA00022630"/>
    </source>
</evidence>
<dbReference type="InterPro" id="IPR013785">
    <property type="entry name" value="Aldolase_TIM"/>
</dbReference>
<dbReference type="InterPro" id="IPR012133">
    <property type="entry name" value="Alpha-hydoxy_acid_DH_FMN"/>
</dbReference>
<dbReference type="SMART" id="SM00513">
    <property type="entry name" value="SAP"/>
    <property type="match status" value="1"/>
</dbReference>
<evidence type="ECO:0000256" key="9">
    <source>
        <dbReference type="ARBA" id="ARBA00023002"/>
    </source>
</evidence>
<keyword evidence="5" id="KW-0288">FMN</keyword>
<dbReference type="PROSITE" id="PS50103">
    <property type="entry name" value="ZF_C3H1"/>
    <property type="match status" value="1"/>
</dbReference>
<protein>
    <recommendedName>
        <fullName evidence="3">(S)-2-hydroxy-acid oxidase</fullName>
        <ecNumber evidence="3">1.1.3.15</ecNumber>
    </recommendedName>
</protein>
<dbReference type="InterPro" id="IPR003034">
    <property type="entry name" value="SAP_dom"/>
</dbReference>
<comment type="subcellular location">
    <subcellularLocation>
        <location evidence="2">Peroxisome</location>
    </subcellularLocation>
</comment>
<reference evidence="21 22" key="1">
    <citation type="journal article" date="2013" name="Genome Biol.">
        <title>The genome sequence of the most widely cultivated cacao type and its use to identify candidate genes regulating pod color.</title>
        <authorList>
            <person name="Motamayor J.C."/>
            <person name="Mockaitis K."/>
            <person name="Schmutz J."/>
            <person name="Haiminen N."/>
            <person name="Iii D.L."/>
            <person name="Cornejo O."/>
            <person name="Findley S.D."/>
            <person name="Zheng P."/>
            <person name="Utro F."/>
            <person name="Royaert S."/>
            <person name="Saski C."/>
            <person name="Jenkins J."/>
            <person name="Podicheti R."/>
            <person name="Zhao M."/>
            <person name="Scheffler B.E."/>
            <person name="Stack J.C."/>
            <person name="Feltus F.A."/>
            <person name="Mustiga G.M."/>
            <person name="Amores F."/>
            <person name="Phillips W."/>
            <person name="Marelli J.P."/>
            <person name="May G.D."/>
            <person name="Shapiro H."/>
            <person name="Ma J."/>
            <person name="Bustamante C.D."/>
            <person name="Schnell R.J."/>
            <person name="Main D."/>
            <person name="Gilbert D."/>
            <person name="Parida L."/>
            <person name="Kuhn D.N."/>
        </authorList>
    </citation>
    <scope>NUCLEOTIDE SEQUENCE [LARGE SCALE GENOMIC DNA]</scope>
    <source>
        <strain evidence="22">cv. Matina 1-6</strain>
    </source>
</reference>
<feature type="domain" description="SAP" evidence="19">
    <location>
        <begin position="522"/>
        <end position="556"/>
    </location>
</feature>
<evidence type="ECO:0000259" key="18">
    <source>
        <dbReference type="PROSITE" id="PS50103"/>
    </source>
</evidence>
<accession>A0A061GBT4</accession>
<dbReference type="Pfam" id="PF01070">
    <property type="entry name" value="FMN_dh"/>
    <property type="match status" value="1"/>
</dbReference>
<organism evidence="21 22">
    <name type="scientific">Theobroma cacao</name>
    <name type="common">Cacao</name>
    <name type="synonym">Cocoa</name>
    <dbReference type="NCBI Taxonomy" id="3641"/>
    <lineage>
        <taxon>Eukaryota</taxon>
        <taxon>Viridiplantae</taxon>
        <taxon>Streptophyta</taxon>
        <taxon>Embryophyta</taxon>
        <taxon>Tracheophyta</taxon>
        <taxon>Spermatophyta</taxon>
        <taxon>Magnoliopsida</taxon>
        <taxon>eudicotyledons</taxon>
        <taxon>Gunneridae</taxon>
        <taxon>Pentapetalae</taxon>
        <taxon>rosids</taxon>
        <taxon>malvids</taxon>
        <taxon>Malvales</taxon>
        <taxon>Malvaceae</taxon>
        <taxon>Byttnerioideae</taxon>
        <taxon>Theobroma</taxon>
    </lineage>
</organism>
<dbReference type="InterPro" id="IPR041367">
    <property type="entry name" value="Znf-CCCH_4"/>
</dbReference>
<dbReference type="GO" id="GO:0010181">
    <property type="term" value="F:FMN binding"/>
    <property type="evidence" value="ECO:0007669"/>
    <property type="project" value="InterPro"/>
</dbReference>
<dbReference type="CDD" id="cd02809">
    <property type="entry name" value="alpha_hydroxyacid_oxid_FMN"/>
    <property type="match status" value="1"/>
</dbReference>
<evidence type="ECO:0000256" key="16">
    <source>
        <dbReference type="SAM" id="Coils"/>
    </source>
</evidence>